<evidence type="ECO:0000313" key="3">
    <source>
        <dbReference type="Proteomes" id="UP001633002"/>
    </source>
</evidence>
<keyword evidence="1" id="KW-0472">Membrane</keyword>
<evidence type="ECO:0000313" key="2">
    <source>
        <dbReference type="EMBL" id="KAL3696748.1"/>
    </source>
</evidence>
<keyword evidence="1" id="KW-0812">Transmembrane</keyword>
<sequence length="236" mass="26597">MAWSTYYLDLTLSPAAFLVMLGYSLQLYIRYKRNPMSTIMGVNNHARRAWVRSIIQDNDKKNILAVQTLRNSIMGSTLLATTAILLSSAVAAFLASSYDVKEKVNSATLGSQTAVSLAVKYMALLAGFLAAFLCYVQSIRYTNHVNFNINLPEYKGDMTIDYVADILERASDFHTIGTRVFYMTIPMLMWIFGPLPLFVSTIVLVPIWYHLDSPLISRSSFVVSDDQETKIENLMF</sequence>
<feature type="transmembrane region" description="Helical" evidence="1">
    <location>
        <begin position="188"/>
        <end position="209"/>
    </location>
</feature>
<dbReference type="PANTHER" id="PTHR31881">
    <property type="match status" value="1"/>
</dbReference>
<gene>
    <name evidence="2" type="ORF">R1sor_010824</name>
</gene>
<dbReference type="PANTHER" id="PTHR31881:SF6">
    <property type="entry name" value="OS09G0494600 PROTEIN"/>
    <property type="match status" value="1"/>
</dbReference>
<evidence type="ECO:0000256" key="1">
    <source>
        <dbReference type="SAM" id="Phobius"/>
    </source>
</evidence>
<feature type="transmembrane region" description="Helical" evidence="1">
    <location>
        <begin position="78"/>
        <end position="98"/>
    </location>
</feature>
<evidence type="ECO:0008006" key="4">
    <source>
        <dbReference type="Google" id="ProtNLM"/>
    </source>
</evidence>
<keyword evidence="1" id="KW-1133">Transmembrane helix</keyword>
<dbReference type="EMBL" id="JBJQOH010000002">
    <property type="protein sequence ID" value="KAL3696748.1"/>
    <property type="molecule type" value="Genomic_DNA"/>
</dbReference>
<keyword evidence="3" id="KW-1185">Reference proteome</keyword>
<protein>
    <recommendedName>
        <fullName evidence="4">DUF599 domain-containing protein</fullName>
    </recommendedName>
</protein>
<dbReference type="InterPro" id="IPR006747">
    <property type="entry name" value="DUF599"/>
</dbReference>
<dbReference type="Proteomes" id="UP001633002">
    <property type="component" value="Unassembled WGS sequence"/>
</dbReference>
<name>A0ABD3HZ58_9MARC</name>
<feature type="transmembrane region" description="Helical" evidence="1">
    <location>
        <begin position="118"/>
        <end position="136"/>
    </location>
</feature>
<reference evidence="2 3" key="1">
    <citation type="submission" date="2024-09" db="EMBL/GenBank/DDBJ databases">
        <title>Chromosome-scale assembly of Riccia sorocarpa.</title>
        <authorList>
            <person name="Paukszto L."/>
        </authorList>
    </citation>
    <scope>NUCLEOTIDE SEQUENCE [LARGE SCALE GENOMIC DNA]</scope>
    <source>
        <strain evidence="2">LP-2024</strain>
        <tissue evidence="2">Aerial parts of the thallus</tissue>
    </source>
</reference>
<organism evidence="2 3">
    <name type="scientific">Riccia sorocarpa</name>
    <dbReference type="NCBI Taxonomy" id="122646"/>
    <lineage>
        <taxon>Eukaryota</taxon>
        <taxon>Viridiplantae</taxon>
        <taxon>Streptophyta</taxon>
        <taxon>Embryophyta</taxon>
        <taxon>Marchantiophyta</taxon>
        <taxon>Marchantiopsida</taxon>
        <taxon>Marchantiidae</taxon>
        <taxon>Marchantiales</taxon>
        <taxon>Ricciaceae</taxon>
        <taxon>Riccia</taxon>
    </lineage>
</organism>
<dbReference type="AlphaFoldDB" id="A0ABD3HZ58"/>
<accession>A0ABD3HZ58</accession>
<proteinExistence type="predicted"/>
<feature type="transmembrane region" description="Helical" evidence="1">
    <location>
        <begin position="6"/>
        <end position="29"/>
    </location>
</feature>
<dbReference type="Pfam" id="PF04654">
    <property type="entry name" value="DUF599"/>
    <property type="match status" value="1"/>
</dbReference>
<comment type="caution">
    <text evidence="2">The sequence shown here is derived from an EMBL/GenBank/DDBJ whole genome shotgun (WGS) entry which is preliminary data.</text>
</comment>